<evidence type="ECO:0000256" key="3">
    <source>
        <dbReference type="ARBA" id="ARBA00006130"/>
    </source>
</evidence>
<dbReference type="InterPro" id="IPR056518">
    <property type="entry name" value="HEAT_Ints3_C"/>
</dbReference>
<feature type="compositionally biased region" description="Basic and acidic residues" evidence="6">
    <location>
        <begin position="548"/>
        <end position="569"/>
    </location>
</feature>
<gene>
    <name evidence="9" type="ORF">PROFUN_00881</name>
</gene>
<dbReference type="Pfam" id="PF24566">
    <property type="entry name" value="HEAT_Ints3_C"/>
    <property type="match status" value="1"/>
</dbReference>
<dbReference type="PANTHER" id="PTHR13587:SF7">
    <property type="entry name" value="INTEGRATOR COMPLEX SUBUNIT 3"/>
    <property type="match status" value="1"/>
</dbReference>
<comment type="caution">
    <text evidence="9">The sequence shown here is derived from an EMBL/GenBank/DDBJ whole genome shotgun (WGS) entry which is preliminary data.</text>
</comment>
<dbReference type="Pfam" id="PF10189">
    <property type="entry name" value="Ints3_N"/>
    <property type="match status" value="1"/>
</dbReference>
<evidence type="ECO:0000256" key="1">
    <source>
        <dbReference type="ARBA" id="ARBA00004123"/>
    </source>
</evidence>
<evidence type="ECO:0000259" key="8">
    <source>
        <dbReference type="Pfam" id="PF24566"/>
    </source>
</evidence>
<comment type="similarity">
    <text evidence="3">Belongs to the Integrator subunit 3 family.</text>
</comment>
<evidence type="ECO:0000259" key="7">
    <source>
        <dbReference type="Pfam" id="PF10189"/>
    </source>
</evidence>
<proteinExistence type="inferred from homology"/>
<dbReference type="FunCoup" id="A0A2P6P0A6">
    <property type="interactions" value="142"/>
</dbReference>
<evidence type="ECO:0000256" key="2">
    <source>
        <dbReference type="ARBA" id="ARBA00004496"/>
    </source>
</evidence>
<name>A0A2P6P0A6_9EUKA</name>
<keyword evidence="4" id="KW-0963">Cytoplasm</keyword>
<protein>
    <recommendedName>
        <fullName evidence="11">SOSS complex subunit A homolog</fullName>
    </recommendedName>
</protein>
<feature type="compositionally biased region" description="Polar residues" evidence="6">
    <location>
        <begin position="570"/>
        <end position="582"/>
    </location>
</feature>
<dbReference type="Proteomes" id="UP000241769">
    <property type="component" value="Unassembled WGS sequence"/>
</dbReference>
<dbReference type="InterPro" id="IPR045334">
    <property type="entry name" value="INTS3"/>
</dbReference>
<keyword evidence="10" id="KW-1185">Reference proteome</keyword>
<evidence type="ECO:0000256" key="4">
    <source>
        <dbReference type="ARBA" id="ARBA00022490"/>
    </source>
</evidence>
<dbReference type="GO" id="GO:0005737">
    <property type="term" value="C:cytoplasm"/>
    <property type="evidence" value="ECO:0007669"/>
    <property type="project" value="UniProtKB-SubCell"/>
</dbReference>
<reference evidence="9 10" key="1">
    <citation type="journal article" date="2018" name="Genome Biol. Evol.">
        <title>Multiple Roots of Fruiting Body Formation in Amoebozoa.</title>
        <authorList>
            <person name="Hillmann F."/>
            <person name="Forbes G."/>
            <person name="Novohradska S."/>
            <person name="Ferling I."/>
            <person name="Riege K."/>
            <person name="Groth M."/>
            <person name="Westermann M."/>
            <person name="Marz M."/>
            <person name="Spaller T."/>
            <person name="Winckler T."/>
            <person name="Schaap P."/>
            <person name="Glockner G."/>
        </authorList>
    </citation>
    <scope>NUCLEOTIDE SEQUENCE [LARGE SCALE GENOMIC DNA]</scope>
    <source>
        <strain evidence="9 10">Jena</strain>
    </source>
</reference>
<comment type="subcellular location">
    <subcellularLocation>
        <location evidence="2">Cytoplasm</location>
    </subcellularLocation>
    <subcellularLocation>
        <location evidence="1">Nucleus</location>
    </subcellularLocation>
</comment>
<evidence type="ECO:0008006" key="11">
    <source>
        <dbReference type="Google" id="ProtNLM"/>
    </source>
</evidence>
<dbReference type="AlphaFoldDB" id="A0A2P6P0A6"/>
<accession>A0A2P6P0A6</accession>
<feature type="compositionally biased region" description="Basic and acidic residues" evidence="6">
    <location>
        <begin position="1006"/>
        <end position="1022"/>
    </location>
</feature>
<dbReference type="PANTHER" id="PTHR13587">
    <property type="entry name" value="INTEGRATOR COMPLEX SUBUNIT 3"/>
    <property type="match status" value="1"/>
</dbReference>
<evidence type="ECO:0000256" key="5">
    <source>
        <dbReference type="ARBA" id="ARBA00023242"/>
    </source>
</evidence>
<dbReference type="STRING" id="1890364.A0A2P6P0A6"/>
<dbReference type="InterPro" id="IPR019333">
    <property type="entry name" value="INTS3_N"/>
</dbReference>
<dbReference type="InParanoid" id="A0A2P6P0A6"/>
<feature type="domain" description="Ints3-like C-terminal" evidence="8">
    <location>
        <begin position="617"/>
        <end position="969"/>
    </location>
</feature>
<feature type="region of interest" description="Disordered" evidence="6">
    <location>
        <begin position="997"/>
        <end position="1022"/>
    </location>
</feature>
<dbReference type="GO" id="GO:0005634">
    <property type="term" value="C:nucleus"/>
    <property type="evidence" value="ECO:0007669"/>
    <property type="project" value="UniProtKB-SubCell"/>
</dbReference>
<evidence type="ECO:0000256" key="6">
    <source>
        <dbReference type="SAM" id="MobiDB-lite"/>
    </source>
</evidence>
<evidence type="ECO:0000313" key="10">
    <source>
        <dbReference type="Proteomes" id="UP000241769"/>
    </source>
</evidence>
<evidence type="ECO:0000313" key="9">
    <source>
        <dbReference type="EMBL" id="PRP89617.1"/>
    </source>
</evidence>
<feature type="domain" description="Integrator complex subunit 3 N-terminal" evidence="7">
    <location>
        <begin position="70"/>
        <end position="504"/>
    </location>
</feature>
<feature type="region of interest" description="Disordered" evidence="6">
    <location>
        <begin position="544"/>
        <end position="583"/>
    </location>
</feature>
<dbReference type="OrthoDB" id="20541at2759"/>
<sequence>MGQHREGNTKNEPPKPSRLFVRRDVDEQDEQELSMSRALTIFHSLTAHCSEREVTQVLMEKATSHADGYIEMTQALLYAMLTLPLQNNHIAENSPEFILSIPCSFDQQGSTLLFGYLQFIVSDGYKCCVDQIDQLIKKFHKLQENVKIQLLWIFSYLMNLNLPEMDSLFILLLRNISGGDLSIPNIWLTYNMLILILQHNRTNVLNNSILIPNILYTFLRLIPDHIHSRHEHIRNLEIRLCSDLLTNKIVECSVIGRDLVRLFQDVVKIPIFGNIWKEIFTKSVSSLLPNVVLRNGQTPQMTFVDFLLTTKTPKTYPQLRVTPEMDTQIAFILSQVKMGNQKRYQDWFAAKFLSSSDSDSLIPDLIRFICCCIHPTNAILATDILPRWAFIGWIFRCVKTPIMTANAKLCLFYDWMFFDEKRGDNIMNIEPALLLMMKSMPKYDKLTSTLLDFLLSVMEFYDPKKKEMIVQGVHNSLSIMIKKGVVNNIVPLFTCPALDTERVRKMVELWNSIYRDYIDKGDFPPQWLKEHNLEDVRRSSVVAAASESEEKKMKREDILPPLAETRESPKSTSMEASPSTTIKPEVVEGDVSSQIDQREVMEEEYNLPELMEKMLHQPLENVTRLTDAFVRQELEDSATDEVITCLHGAMSTELEQISCTDISQRDEPSILNTFFSHLDTTRSTSTPQQSDRTSKLLYLISKMDETISLRVLLYLVTRHFENFPVNIMEETEMKEEKTDGRELSIYRSMLYHRPEEARELFVRDMKRCGEDIETLFHSLVPIVCRYLPEIACGCTEFIQLIVTTIDAVSLNNLTSRLYLRDIRLFGDKLMPVLDASCLCEDDGEQWDTFAQTWLWQLILAEFSSDITDITDVLVQLFKRIQAKFAQRQEVLYGFVQLLRSSTPTSRLLMCLLELKYTGPLSTTFTVLFQAWSKSSDFSSMLVDSVNQMMSVDTTVSTNGLKHLEHVRKKYADMPIWKDQQAMSSIQRLFQHVHPQISNHPWGLTTEKGKTDNKTNEKTSKEKTEEDFGLRVFFVSNLHKVMSQFQSQADVTSSRIRLKMAFSRDEPWDSL</sequence>
<keyword evidence="5" id="KW-0539">Nucleus</keyword>
<dbReference type="SMR" id="A0A2P6P0A6"/>
<organism evidence="9 10">
    <name type="scientific">Planoprotostelium fungivorum</name>
    <dbReference type="NCBI Taxonomy" id="1890364"/>
    <lineage>
        <taxon>Eukaryota</taxon>
        <taxon>Amoebozoa</taxon>
        <taxon>Evosea</taxon>
        <taxon>Variosea</taxon>
        <taxon>Cavosteliida</taxon>
        <taxon>Cavosteliaceae</taxon>
        <taxon>Planoprotostelium</taxon>
    </lineage>
</organism>
<dbReference type="EMBL" id="MDYQ01000002">
    <property type="protein sequence ID" value="PRP89617.1"/>
    <property type="molecule type" value="Genomic_DNA"/>
</dbReference>